<comment type="caution">
    <text evidence="1">The sequence shown here is derived from an EMBL/GenBank/DDBJ whole genome shotgun (WGS) entry which is preliminary data.</text>
</comment>
<accession>A0A9W7W0V4</accession>
<evidence type="ECO:0000313" key="1">
    <source>
        <dbReference type="EMBL" id="KAH9825996.1"/>
    </source>
</evidence>
<evidence type="ECO:0000313" key="2">
    <source>
        <dbReference type="Proteomes" id="UP001138500"/>
    </source>
</evidence>
<dbReference type="AlphaFoldDB" id="A0A9W7W0V4"/>
<dbReference type="OrthoDB" id="3939450at2759"/>
<keyword evidence="2" id="KW-1185">Reference proteome</keyword>
<dbReference type="Proteomes" id="UP001138500">
    <property type="component" value="Unassembled WGS sequence"/>
</dbReference>
<proteinExistence type="predicted"/>
<organism evidence="1 2">
    <name type="scientific">Teratosphaeria destructans</name>
    <dbReference type="NCBI Taxonomy" id="418781"/>
    <lineage>
        <taxon>Eukaryota</taxon>
        <taxon>Fungi</taxon>
        <taxon>Dikarya</taxon>
        <taxon>Ascomycota</taxon>
        <taxon>Pezizomycotina</taxon>
        <taxon>Dothideomycetes</taxon>
        <taxon>Dothideomycetidae</taxon>
        <taxon>Mycosphaerellales</taxon>
        <taxon>Teratosphaeriaceae</taxon>
        <taxon>Teratosphaeria</taxon>
    </lineage>
</organism>
<sequence length="122" mass="13799">MSLASGSHHRWYDVWGTMTFHSPTLPPCTQSRSGSASDYVLFSAYSASPAKLQERVLLKWRSIAVSSPNAKPRPQEWKVQFGAEGTSVRRLTTVQSLDVNDGGGIQINWRELLSQYWGWRKE</sequence>
<reference evidence="1 2" key="2">
    <citation type="journal article" date="2021" name="Curr. Genet.">
        <title>Genetic response to nitrogen starvation in the aggressive Eucalyptus foliar pathogen Teratosphaeria destructans.</title>
        <authorList>
            <person name="Havenga M."/>
            <person name="Wingfield B.D."/>
            <person name="Wingfield M.J."/>
            <person name="Dreyer L.L."/>
            <person name="Roets F."/>
            <person name="Aylward J."/>
        </authorList>
    </citation>
    <scope>NUCLEOTIDE SEQUENCE [LARGE SCALE GENOMIC DNA]</scope>
    <source>
        <strain evidence="1">CMW44962</strain>
    </source>
</reference>
<protein>
    <submittedName>
        <fullName evidence="1">Uncharacterized protein</fullName>
    </submittedName>
</protein>
<gene>
    <name evidence="1" type="ORF">Tdes44962_MAKER03779</name>
</gene>
<dbReference type="EMBL" id="RIBY02002045">
    <property type="protein sequence ID" value="KAH9825996.1"/>
    <property type="molecule type" value="Genomic_DNA"/>
</dbReference>
<name>A0A9W7W0V4_9PEZI</name>
<reference evidence="1 2" key="1">
    <citation type="journal article" date="2018" name="IMA Fungus">
        <title>IMA Genome-F 10: Nine draft genome sequences of Claviceps purpurea s.lat., including C. arundinis, C. humidiphila, and C. cf. spartinae, pseudomolecules for the pitch canker pathogen Fusarium circinatum, draft genome of Davidsoniella eucalypti, Grosmannia galeiformis, Quambalaria eucalypti, and Teratosphaeria destructans.</title>
        <authorList>
            <person name="Wingfield B.D."/>
            <person name="Liu M."/>
            <person name="Nguyen H.D."/>
            <person name="Lane F.A."/>
            <person name="Morgan S.W."/>
            <person name="De Vos L."/>
            <person name="Wilken P.M."/>
            <person name="Duong T.A."/>
            <person name="Aylward J."/>
            <person name="Coetzee M.P."/>
            <person name="Dadej K."/>
            <person name="De Beer Z.W."/>
            <person name="Findlay W."/>
            <person name="Havenga M."/>
            <person name="Kolarik M."/>
            <person name="Menzies J.G."/>
            <person name="Naidoo K."/>
            <person name="Pochopski O."/>
            <person name="Shoukouhi P."/>
            <person name="Santana Q.C."/>
            <person name="Seifert K.A."/>
            <person name="Soal N."/>
            <person name="Steenkamp E.T."/>
            <person name="Tatham C.T."/>
            <person name="van der Nest M.A."/>
            <person name="Wingfield M.J."/>
        </authorList>
    </citation>
    <scope>NUCLEOTIDE SEQUENCE [LARGE SCALE GENOMIC DNA]</scope>
    <source>
        <strain evidence="1">CMW44962</strain>
    </source>
</reference>